<dbReference type="Gene3D" id="3.10.520.10">
    <property type="entry name" value="ApbE-like domains"/>
    <property type="match status" value="1"/>
</dbReference>
<keyword evidence="7" id="KW-0479">Metal-binding</keyword>
<evidence type="ECO:0000256" key="1">
    <source>
        <dbReference type="ARBA" id="ARBA00001946"/>
    </source>
</evidence>
<evidence type="ECO:0000256" key="2">
    <source>
        <dbReference type="ARBA" id="ARBA00008282"/>
    </source>
</evidence>
<evidence type="ECO:0000256" key="8">
    <source>
        <dbReference type="ARBA" id="ARBA00022827"/>
    </source>
</evidence>
<dbReference type="InterPro" id="IPR003374">
    <property type="entry name" value="ApbE-like_sf"/>
</dbReference>
<reference evidence="12 13" key="1">
    <citation type="submission" date="2018-01" db="EMBL/GenBank/DDBJ databases">
        <title>The draft genome sequence of Halioglobus japonicus S1-36.</title>
        <authorList>
            <person name="Du Z.-J."/>
            <person name="Shi M.-J."/>
        </authorList>
    </citation>
    <scope>NUCLEOTIDE SEQUENCE [LARGE SCALE GENOMIC DNA]</scope>
    <source>
        <strain evidence="12 13">S1-36</strain>
    </source>
</reference>
<dbReference type="Proteomes" id="UP000235162">
    <property type="component" value="Unassembled WGS sequence"/>
</dbReference>
<comment type="caution">
    <text evidence="12">The sequence shown here is derived from an EMBL/GenBank/DDBJ whole genome shotgun (WGS) entry which is preliminary data.</text>
</comment>
<dbReference type="PANTHER" id="PTHR30040:SF2">
    <property type="entry name" value="FAD:PROTEIN FMN TRANSFERASE"/>
    <property type="match status" value="1"/>
</dbReference>
<sequence length="298" mass="32499">MTSKCRLHVFGRSCSLIITGPRNNGDELIAAAEQELRRLEVKFCSYEQHSLVSQINQVAGTGAFIELDAEARGLFDYATRLWEQSNHLYDPTTRLLQNCYSDNGGLTATESQLQSLLSIIGWSKLEITEAGARLESQGMLIDLNSLVCAYAVDCVRKLLLRDDVASAMIELDQDVITIGKAADGANWLIGVRHPQGVRTAIARLKVNNAGFTKRGDFEKRISFNGENFGRGLSPIDGHPIPGLLSVVVVAENCLTASGAASIARLKTEQAAMAWLDTLGVQWMAIDRELSCHGPLAPR</sequence>
<keyword evidence="6" id="KW-0808">Transferase</keyword>
<dbReference type="RefSeq" id="WP_084198884.1">
    <property type="nucleotide sequence ID" value="NZ_BMYL01000002.1"/>
</dbReference>
<keyword evidence="8" id="KW-0274">FAD</keyword>
<comment type="cofactor">
    <cofactor evidence="1">
        <name>Mg(2+)</name>
        <dbReference type="ChEBI" id="CHEBI:18420"/>
    </cofactor>
</comment>
<organism evidence="12 13">
    <name type="scientific">Halioglobus japonicus</name>
    <dbReference type="NCBI Taxonomy" id="930805"/>
    <lineage>
        <taxon>Bacteria</taxon>
        <taxon>Pseudomonadati</taxon>
        <taxon>Pseudomonadota</taxon>
        <taxon>Gammaproteobacteria</taxon>
        <taxon>Cellvibrionales</taxon>
        <taxon>Halieaceae</taxon>
        <taxon>Halioglobus</taxon>
    </lineage>
</organism>
<evidence type="ECO:0000313" key="13">
    <source>
        <dbReference type="Proteomes" id="UP000235162"/>
    </source>
</evidence>
<evidence type="ECO:0000256" key="4">
    <source>
        <dbReference type="ARBA" id="ARBA00016337"/>
    </source>
</evidence>
<dbReference type="EMBL" id="PKUR01000002">
    <property type="protein sequence ID" value="PLW86255.1"/>
    <property type="molecule type" value="Genomic_DNA"/>
</dbReference>
<dbReference type="EC" id="2.7.1.180" evidence="3"/>
<comment type="similarity">
    <text evidence="2">Belongs to the ApbE family.</text>
</comment>
<dbReference type="PANTHER" id="PTHR30040">
    <property type="entry name" value="THIAMINE BIOSYNTHESIS LIPOPROTEIN APBE"/>
    <property type="match status" value="1"/>
</dbReference>
<dbReference type="Pfam" id="PF02424">
    <property type="entry name" value="ApbE"/>
    <property type="match status" value="1"/>
</dbReference>
<keyword evidence="5" id="KW-0285">Flavoprotein</keyword>
<evidence type="ECO:0000256" key="5">
    <source>
        <dbReference type="ARBA" id="ARBA00022630"/>
    </source>
</evidence>
<evidence type="ECO:0000256" key="9">
    <source>
        <dbReference type="ARBA" id="ARBA00022842"/>
    </source>
</evidence>
<dbReference type="InterPro" id="IPR024932">
    <property type="entry name" value="ApbE"/>
</dbReference>
<evidence type="ECO:0000256" key="3">
    <source>
        <dbReference type="ARBA" id="ARBA00011955"/>
    </source>
</evidence>
<proteinExistence type="inferred from homology"/>
<dbReference type="KEGG" id="hja:BST95_08390"/>
<comment type="catalytic activity">
    <reaction evidence="11">
        <text>L-threonyl-[protein] + FAD = FMN-L-threonyl-[protein] + AMP + H(+)</text>
        <dbReference type="Rhea" id="RHEA:36847"/>
        <dbReference type="Rhea" id="RHEA-COMP:11060"/>
        <dbReference type="Rhea" id="RHEA-COMP:11061"/>
        <dbReference type="ChEBI" id="CHEBI:15378"/>
        <dbReference type="ChEBI" id="CHEBI:30013"/>
        <dbReference type="ChEBI" id="CHEBI:57692"/>
        <dbReference type="ChEBI" id="CHEBI:74257"/>
        <dbReference type="ChEBI" id="CHEBI:456215"/>
        <dbReference type="EC" id="2.7.1.180"/>
    </reaction>
</comment>
<accession>A0AAP8MEE6</accession>
<protein>
    <recommendedName>
        <fullName evidence="4">FAD:protein FMN transferase</fullName>
        <ecNumber evidence="3">2.7.1.180</ecNumber>
    </recommendedName>
    <alternativeName>
        <fullName evidence="10">Flavin transferase</fullName>
    </alternativeName>
</protein>
<dbReference type="AlphaFoldDB" id="A0AAP8MEE6"/>
<keyword evidence="9" id="KW-0460">Magnesium</keyword>
<evidence type="ECO:0000313" key="12">
    <source>
        <dbReference type="EMBL" id="PLW86255.1"/>
    </source>
</evidence>
<dbReference type="GO" id="GO:0016740">
    <property type="term" value="F:transferase activity"/>
    <property type="evidence" value="ECO:0007669"/>
    <property type="project" value="UniProtKB-KW"/>
</dbReference>
<keyword evidence="13" id="KW-1185">Reference proteome</keyword>
<dbReference type="GO" id="GO:0046872">
    <property type="term" value="F:metal ion binding"/>
    <property type="evidence" value="ECO:0007669"/>
    <property type="project" value="UniProtKB-KW"/>
</dbReference>
<evidence type="ECO:0000256" key="7">
    <source>
        <dbReference type="ARBA" id="ARBA00022723"/>
    </source>
</evidence>
<evidence type="ECO:0000256" key="6">
    <source>
        <dbReference type="ARBA" id="ARBA00022679"/>
    </source>
</evidence>
<dbReference type="SUPFAM" id="SSF143631">
    <property type="entry name" value="ApbE-like"/>
    <property type="match status" value="1"/>
</dbReference>
<gene>
    <name evidence="12" type="ORF">C0029_07435</name>
</gene>
<evidence type="ECO:0000256" key="11">
    <source>
        <dbReference type="ARBA" id="ARBA00048540"/>
    </source>
</evidence>
<evidence type="ECO:0000256" key="10">
    <source>
        <dbReference type="ARBA" id="ARBA00031306"/>
    </source>
</evidence>
<name>A0AAP8MEE6_9GAMM</name>